<dbReference type="GeneID" id="43597100"/>
<dbReference type="EMBL" id="NPIC01000002">
    <property type="protein sequence ID" value="RDL39911.1"/>
    <property type="molecule type" value="Genomic_DNA"/>
</dbReference>
<evidence type="ECO:0000259" key="5">
    <source>
        <dbReference type="PROSITE" id="PS51192"/>
    </source>
</evidence>
<comment type="caution">
    <text evidence="7">The sequence shown here is derived from an EMBL/GenBank/DDBJ whole genome shotgun (WGS) entry which is preliminary data.</text>
</comment>
<evidence type="ECO:0000256" key="1">
    <source>
        <dbReference type="ARBA" id="ARBA00022741"/>
    </source>
</evidence>
<accession>A0A370TWL2</accession>
<dbReference type="CDD" id="cd18793">
    <property type="entry name" value="SF2_C_SNF"/>
    <property type="match status" value="1"/>
</dbReference>
<feature type="domain" description="Helicase C-terminal" evidence="6">
    <location>
        <begin position="504"/>
        <end position="666"/>
    </location>
</feature>
<dbReference type="GO" id="GO:0006281">
    <property type="term" value="P:DNA repair"/>
    <property type="evidence" value="ECO:0007669"/>
    <property type="project" value="TreeGrafter"/>
</dbReference>
<feature type="domain" description="Helicase ATP-binding" evidence="5">
    <location>
        <begin position="146"/>
        <end position="342"/>
    </location>
</feature>
<evidence type="ECO:0000259" key="6">
    <source>
        <dbReference type="PROSITE" id="PS51194"/>
    </source>
</evidence>
<evidence type="ECO:0000313" key="8">
    <source>
        <dbReference type="Proteomes" id="UP000254866"/>
    </source>
</evidence>
<keyword evidence="3" id="KW-0067">ATP-binding</keyword>
<dbReference type="SMART" id="SM00490">
    <property type="entry name" value="HELICc"/>
    <property type="match status" value="1"/>
</dbReference>
<dbReference type="Gene3D" id="3.40.50.10810">
    <property type="entry name" value="Tandem AAA-ATPase domain"/>
    <property type="match status" value="1"/>
</dbReference>
<protein>
    <recommendedName>
        <fullName evidence="9">P-loop containing nucleoside triphosphate hydrolase</fullName>
    </recommendedName>
</protein>
<evidence type="ECO:0008006" key="9">
    <source>
        <dbReference type="Google" id="ProtNLM"/>
    </source>
</evidence>
<keyword evidence="1" id="KW-0547">Nucleotide-binding</keyword>
<dbReference type="InterPro" id="IPR014001">
    <property type="entry name" value="Helicase_ATP-bd"/>
</dbReference>
<dbReference type="SUPFAM" id="SSF52540">
    <property type="entry name" value="P-loop containing nucleoside triphosphate hydrolases"/>
    <property type="match status" value="2"/>
</dbReference>
<feature type="compositionally biased region" description="Acidic residues" evidence="4">
    <location>
        <begin position="79"/>
        <end position="91"/>
    </location>
</feature>
<evidence type="ECO:0000256" key="3">
    <source>
        <dbReference type="ARBA" id="ARBA00022840"/>
    </source>
</evidence>
<feature type="compositionally biased region" description="Acidic residues" evidence="4">
    <location>
        <begin position="46"/>
        <end position="58"/>
    </location>
</feature>
<dbReference type="GO" id="GO:0005634">
    <property type="term" value="C:nucleus"/>
    <property type="evidence" value="ECO:0007669"/>
    <property type="project" value="TreeGrafter"/>
</dbReference>
<dbReference type="InterPro" id="IPR038718">
    <property type="entry name" value="SNF2-like_sf"/>
</dbReference>
<dbReference type="GO" id="GO:0016787">
    <property type="term" value="F:hydrolase activity"/>
    <property type="evidence" value="ECO:0007669"/>
    <property type="project" value="UniProtKB-KW"/>
</dbReference>
<proteinExistence type="predicted"/>
<dbReference type="SMART" id="SM00487">
    <property type="entry name" value="DEXDc"/>
    <property type="match status" value="1"/>
</dbReference>
<dbReference type="Proteomes" id="UP000254866">
    <property type="component" value="Unassembled WGS sequence"/>
</dbReference>
<dbReference type="PROSITE" id="PS51194">
    <property type="entry name" value="HELICASE_CTER"/>
    <property type="match status" value="1"/>
</dbReference>
<evidence type="ECO:0000256" key="2">
    <source>
        <dbReference type="ARBA" id="ARBA00022801"/>
    </source>
</evidence>
<dbReference type="InterPro" id="IPR027417">
    <property type="entry name" value="P-loop_NTPase"/>
</dbReference>
<gene>
    <name evidence="7" type="ORF">BP5553_04251</name>
</gene>
<reference evidence="7 8" key="1">
    <citation type="journal article" date="2018" name="IMA Fungus">
        <title>IMA Genome-F 9: Draft genome sequence of Annulohypoxylon stygium, Aspergillus mulundensis, Berkeleyomyces basicola (syn. Thielaviopsis basicola), Ceratocystis smalleyi, two Cercospora beticola strains, Coleophoma cylindrospora, Fusarium fracticaudum, Phialophora cf. hyalina, and Morchella septimelata.</title>
        <authorList>
            <person name="Wingfield B.D."/>
            <person name="Bills G.F."/>
            <person name="Dong Y."/>
            <person name="Huang W."/>
            <person name="Nel W.J."/>
            <person name="Swalarsk-Parry B.S."/>
            <person name="Vaghefi N."/>
            <person name="Wilken P.M."/>
            <person name="An Z."/>
            <person name="de Beer Z.W."/>
            <person name="De Vos L."/>
            <person name="Chen L."/>
            <person name="Duong T.A."/>
            <person name="Gao Y."/>
            <person name="Hammerbacher A."/>
            <person name="Kikkert J.R."/>
            <person name="Li Y."/>
            <person name="Li H."/>
            <person name="Li K."/>
            <person name="Li Q."/>
            <person name="Liu X."/>
            <person name="Ma X."/>
            <person name="Naidoo K."/>
            <person name="Pethybridge S.J."/>
            <person name="Sun J."/>
            <person name="Steenkamp E.T."/>
            <person name="van der Nest M.A."/>
            <person name="van Wyk S."/>
            <person name="Wingfield M.J."/>
            <person name="Xiong C."/>
            <person name="Yue Q."/>
            <person name="Zhang X."/>
        </authorList>
    </citation>
    <scope>NUCLEOTIDE SEQUENCE [LARGE SCALE GENOMIC DNA]</scope>
    <source>
        <strain evidence="7 8">BP 5553</strain>
    </source>
</reference>
<dbReference type="InterPro" id="IPR050628">
    <property type="entry name" value="SNF2_RAD54_helicase_TF"/>
</dbReference>
<keyword evidence="8" id="KW-1185">Reference proteome</keyword>
<feature type="region of interest" description="Disordered" evidence="4">
    <location>
        <begin position="45"/>
        <end position="91"/>
    </location>
</feature>
<dbReference type="InterPro" id="IPR001650">
    <property type="entry name" value="Helicase_C-like"/>
</dbReference>
<dbReference type="GO" id="GO:0005524">
    <property type="term" value="F:ATP binding"/>
    <property type="evidence" value="ECO:0007669"/>
    <property type="project" value="UniProtKB-KW"/>
</dbReference>
<dbReference type="PANTHER" id="PTHR45626:SF11">
    <property type="entry name" value="FAMILY HELICASE, PUTATIVE (AFU_ORTHOLOGUE AFUA_5G06590)-RELATED"/>
    <property type="match status" value="1"/>
</dbReference>
<dbReference type="Gene3D" id="3.40.50.300">
    <property type="entry name" value="P-loop containing nucleotide triphosphate hydrolases"/>
    <property type="match status" value="1"/>
</dbReference>
<name>A0A370TWL2_9HELO</name>
<dbReference type="RefSeq" id="XP_031872567.1">
    <property type="nucleotide sequence ID" value="XM_032012874.1"/>
</dbReference>
<organism evidence="7 8">
    <name type="scientific">Venustampulla echinocandica</name>
    <dbReference type="NCBI Taxonomy" id="2656787"/>
    <lineage>
        <taxon>Eukaryota</taxon>
        <taxon>Fungi</taxon>
        <taxon>Dikarya</taxon>
        <taxon>Ascomycota</taxon>
        <taxon>Pezizomycotina</taxon>
        <taxon>Leotiomycetes</taxon>
        <taxon>Helotiales</taxon>
        <taxon>Pleuroascaceae</taxon>
        <taxon>Venustampulla</taxon>
    </lineage>
</organism>
<dbReference type="Pfam" id="PF00271">
    <property type="entry name" value="Helicase_C"/>
    <property type="match status" value="1"/>
</dbReference>
<dbReference type="PANTHER" id="PTHR45626">
    <property type="entry name" value="TRANSCRIPTION TERMINATION FACTOR 2-RELATED"/>
    <property type="match status" value="1"/>
</dbReference>
<dbReference type="InterPro" id="IPR000330">
    <property type="entry name" value="SNF2_N"/>
</dbReference>
<dbReference type="PROSITE" id="PS51192">
    <property type="entry name" value="HELICASE_ATP_BIND_1"/>
    <property type="match status" value="1"/>
</dbReference>
<dbReference type="STRING" id="2656787.A0A370TWL2"/>
<dbReference type="AlphaFoldDB" id="A0A370TWL2"/>
<keyword evidence="2" id="KW-0378">Hydrolase</keyword>
<dbReference type="GO" id="GO:0008094">
    <property type="term" value="F:ATP-dependent activity, acting on DNA"/>
    <property type="evidence" value="ECO:0007669"/>
    <property type="project" value="TreeGrafter"/>
</dbReference>
<evidence type="ECO:0000313" key="7">
    <source>
        <dbReference type="EMBL" id="RDL39911.1"/>
    </source>
</evidence>
<dbReference type="InterPro" id="IPR049730">
    <property type="entry name" value="SNF2/RAD54-like_C"/>
</dbReference>
<evidence type="ECO:0000256" key="4">
    <source>
        <dbReference type="SAM" id="MobiDB-lite"/>
    </source>
</evidence>
<sequence length="674" mass="75269">MQSLISSLAGLAATISLDRHVHVDFKEAILNAHVAGDGFIDKSVESEDEDMDDAEQTDSEPSLFVGDGETGGAAIDGDSGGEDVEIEDPEDTDITECDEIMQWLKGLGDHINGLHQTPTAGRPTPCPHLAIEPKAYQYAALAKIEYNSQSPLQGLLLGDPPGLGKTLPAMMAVVKAMSTAKRFSIVVVPASCVAQWSGEFAKFFQPDTVRVLVLRDPNISPLELTKYDVVLVSYAFVMSQYRKLCDYYHAVNKYKSNGGGGGKDLERPSLSIFSDIFSDQEGVKSPYLVLDEATAVKNSESMTFAAINELRGMAHACLMLSGSPMDNTWMDSYSYAQLLKGHDIRSKSVMRALFASKAANGRLTAPRGVTFLRFIQLLNSFIVRRPEDSIELPPLTEEVFKFSLNVDEESISNYNYKKHRGIQGMNSKDAVRLGGKKALQPWGYLTRALQHAMHPALVLIMHLMKPATRNDQAAADQLFEKKEIEEWTAWRETLTHGDKWKSSRIIALVDVFNKRRDLEPDCGVLVFDESVYFLDIVQIAFESMYDPIRCIRYDGRTDPERRAATLADFEKADGPKVMLISRGAGGIGLNIPAANVVIICGPWWKCEWERQAIKRSHRPGQWRPVWVFRLLADNCNVDKYKAGLRDRKERHNSRINTQITRKDGVMPQVWDDLD</sequence>
<dbReference type="OrthoDB" id="5399953at2759"/>
<dbReference type="Pfam" id="PF00176">
    <property type="entry name" value="SNF2-rel_dom"/>
    <property type="match status" value="1"/>
</dbReference>